<proteinExistence type="predicted"/>
<evidence type="ECO:0000313" key="1">
    <source>
        <dbReference type="EMBL" id="SFS70315.1"/>
    </source>
</evidence>
<name>A0A1I6RZZ9_9EURY</name>
<evidence type="ECO:0008006" key="3">
    <source>
        <dbReference type="Google" id="ProtNLM"/>
    </source>
</evidence>
<dbReference type="NCBIfam" id="NF041921">
    <property type="entry name" value="HVO_A0556"/>
    <property type="match status" value="1"/>
</dbReference>
<dbReference type="InterPro" id="IPR049681">
    <property type="entry name" value="HVO_A0556-like"/>
</dbReference>
<organism evidence="1 2">
    <name type="scientific">Halostagnicola kamekurae</name>
    <dbReference type="NCBI Taxonomy" id="619731"/>
    <lineage>
        <taxon>Archaea</taxon>
        <taxon>Methanobacteriati</taxon>
        <taxon>Methanobacteriota</taxon>
        <taxon>Stenosarchaea group</taxon>
        <taxon>Halobacteria</taxon>
        <taxon>Halobacteriales</taxon>
        <taxon>Natrialbaceae</taxon>
        <taxon>Halostagnicola</taxon>
    </lineage>
</organism>
<dbReference type="Proteomes" id="UP000199199">
    <property type="component" value="Unassembled WGS sequence"/>
</dbReference>
<protein>
    <recommendedName>
        <fullName evidence="3">Small CPxCG-related zinc finger protein</fullName>
    </recommendedName>
</protein>
<accession>A0A1I6RZZ9</accession>
<gene>
    <name evidence="1" type="ORF">SAMN04488556_2344</name>
</gene>
<dbReference type="AlphaFoldDB" id="A0A1I6RZZ9"/>
<dbReference type="OrthoDB" id="245896at2157"/>
<reference evidence="2" key="1">
    <citation type="submission" date="2016-10" db="EMBL/GenBank/DDBJ databases">
        <authorList>
            <person name="Varghese N."/>
            <person name="Submissions S."/>
        </authorList>
    </citation>
    <scope>NUCLEOTIDE SEQUENCE [LARGE SCALE GENOMIC DNA]</scope>
    <source>
        <strain evidence="2">DSM 22427</strain>
    </source>
</reference>
<evidence type="ECO:0000313" key="2">
    <source>
        <dbReference type="Proteomes" id="UP000199199"/>
    </source>
</evidence>
<dbReference type="RefSeq" id="WP_175507162.1">
    <property type="nucleotide sequence ID" value="NZ_FOZS01000002.1"/>
</dbReference>
<dbReference type="EMBL" id="FOZS01000002">
    <property type="protein sequence ID" value="SFS70315.1"/>
    <property type="molecule type" value="Genomic_DNA"/>
</dbReference>
<keyword evidence="2" id="KW-1185">Reference proteome</keyword>
<sequence>MATTQFDGNQLIAQLEGRTCPSCADGRLERGRYKGNEAVVCDTCETPRAQLW</sequence>